<feature type="compositionally biased region" description="Gly residues" evidence="1">
    <location>
        <begin position="70"/>
        <end position="82"/>
    </location>
</feature>
<evidence type="ECO:0000313" key="3">
    <source>
        <dbReference type="Proteomes" id="UP001085076"/>
    </source>
</evidence>
<reference evidence="2" key="2">
    <citation type="journal article" date="2022" name="Hortic Res">
        <title>The genome of Dioscorea zingiberensis sheds light on the biosynthesis, origin and evolution of the medicinally important diosgenin saponins.</title>
        <authorList>
            <person name="Li Y."/>
            <person name="Tan C."/>
            <person name="Li Z."/>
            <person name="Guo J."/>
            <person name="Li S."/>
            <person name="Chen X."/>
            <person name="Wang C."/>
            <person name="Dai X."/>
            <person name="Yang H."/>
            <person name="Song W."/>
            <person name="Hou L."/>
            <person name="Xu J."/>
            <person name="Tong Z."/>
            <person name="Xu A."/>
            <person name="Yuan X."/>
            <person name="Wang W."/>
            <person name="Yang Q."/>
            <person name="Chen L."/>
            <person name="Sun Z."/>
            <person name="Wang K."/>
            <person name="Pan B."/>
            <person name="Chen J."/>
            <person name="Bao Y."/>
            <person name="Liu F."/>
            <person name="Qi X."/>
            <person name="Gang D.R."/>
            <person name="Wen J."/>
            <person name="Li J."/>
        </authorList>
    </citation>
    <scope>NUCLEOTIDE SEQUENCE</scope>
    <source>
        <strain evidence="2">Dzin_1.0</strain>
    </source>
</reference>
<organism evidence="2 3">
    <name type="scientific">Dioscorea zingiberensis</name>
    <dbReference type="NCBI Taxonomy" id="325984"/>
    <lineage>
        <taxon>Eukaryota</taxon>
        <taxon>Viridiplantae</taxon>
        <taxon>Streptophyta</taxon>
        <taxon>Embryophyta</taxon>
        <taxon>Tracheophyta</taxon>
        <taxon>Spermatophyta</taxon>
        <taxon>Magnoliopsida</taxon>
        <taxon>Liliopsida</taxon>
        <taxon>Dioscoreales</taxon>
        <taxon>Dioscoreaceae</taxon>
        <taxon>Dioscorea</taxon>
    </lineage>
</organism>
<proteinExistence type="predicted"/>
<feature type="compositionally biased region" description="Gly residues" evidence="1">
    <location>
        <begin position="10"/>
        <end position="19"/>
    </location>
</feature>
<keyword evidence="3" id="KW-1185">Reference proteome</keyword>
<reference evidence="2" key="1">
    <citation type="submission" date="2021-03" db="EMBL/GenBank/DDBJ databases">
        <authorList>
            <person name="Li Z."/>
            <person name="Yang C."/>
        </authorList>
    </citation>
    <scope>NUCLEOTIDE SEQUENCE</scope>
    <source>
        <strain evidence="2">Dzin_1.0</strain>
        <tissue evidence="2">Leaf</tissue>
    </source>
</reference>
<comment type="caution">
    <text evidence="2">The sequence shown here is derived from an EMBL/GenBank/DDBJ whole genome shotgun (WGS) entry which is preliminary data.</text>
</comment>
<name>A0A9D5CC27_9LILI</name>
<feature type="compositionally biased region" description="Polar residues" evidence="1">
    <location>
        <begin position="53"/>
        <end position="62"/>
    </location>
</feature>
<sequence>MKVRWRGRGRGTVAGGRGGGRNDRGRREGNVGTEGHVPPNNPFEPLEARHVPTQETESQALTAPSRGVAGMRGGRGGTGNHGTRGQNRNVLENQMEEDLPLMHINLPNTDPQEVRNQGTNLQQGGNRNRPKLITSLDGVDTVESNPLGGSQVSRTRTSNANTSHESIVGQVSQALQNRVVQEEGNVVMEEDDKPPDPEAEMETMVEASMRSETAGKRSSDGPGKWLKKVRVEEEEV</sequence>
<evidence type="ECO:0000313" key="2">
    <source>
        <dbReference type="EMBL" id="KAJ0970566.1"/>
    </source>
</evidence>
<feature type="region of interest" description="Disordered" evidence="1">
    <location>
        <begin position="104"/>
        <end position="164"/>
    </location>
</feature>
<feature type="compositionally biased region" description="Basic and acidic residues" evidence="1">
    <location>
        <begin position="20"/>
        <end position="29"/>
    </location>
</feature>
<feature type="region of interest" description="Disordered" evidence="1">
    <location>
        <begin position="1"/>
        <end position="87"/>
    </location>
</feature>
<dbReference type="AlphaFoldDB" id="A0A9D5CC27"/>
<feature type="compositionally biased region" description="Polar residues" evidence="1">
    <location>
        <begin position="142"/>
        <end position="164"/>
    </location>
</feature>
<evidence type="ECO:0000256" key="1">
    <source>
        <dbReference type="SAM" id="MobiDB-lite"/>
    </source>
</evidence>
<accession>A0A9D5CC27</accession>
<protein>
    <submittedName>
        <fullName evidence="2">Uncharacterized protein</fullName>
    </submittedName>
</protein>
<feature type="compositionally biased region" description="Polar residues" evidence="1">
    <location>
        <begin position="106"/>
        <end position="126"/>
    </location>
</feature>
<dbReference type="EMBL" id="JAGGNH010000005">
    <property type="protein sequence ID" value="KAJ0970566.1"/>
    <property type="molecule type" value="Genomic_DNA"/>
</dbReference>
<gene>
    <name evidence="2" type="ORF">J5N97_018525</name>
</gene>
<feature type="region of interest" description="Disordered" evidence="1">
    <location>
        <begin position="183"/>
        <end position="236"/>
    </location>
</feature>
<feature type="compositionally biased region" description="Acidic residues" evidence="1">
    <location>
        <begin position="188"/>
        <end position="203"/>
    </location>
</feature>
<dbReference type="Proteomes" id="UP001085076">
    <property type="component" value="Miscellaneous, Linkage group lg05"/>
</dbReference>